<proteinExistence type="predicted"/>
<feature type="region of interest" description="Disordered" evidence="1">
    <location>
        <begin position="36"/>
        <end position="61"/>
    </location>
</feature>
<dbReference type="Proteomes" id="UP001634007">
    <property type="component" value="Unassembled WGS sequence"/>
</dbReference>
<sequence>MYLWPSMKIRESFKCAYLQNYERNLRRMNSEKQRLLWREGGGGGGGDADTEAAEGEAGQGRGPPSAIALWGRDLLEVLSCFYCCYVFEGLCRQQGKHSAHHRGIARMRERQHLVDVCCLPRDRTD</sequence>
<dbReference type="AlphaFoldDB" id="A0ABD3K1Y4"/>
<dbReference type="PANTHER" id="PTHR37263">
    <property type="entry name" value="EXPRESSED PROTEIN"/>
    <property type="match status" value="1"/>
</dbReference>
<keyword evidence="3" id="KW-1185">Reference proteome</keyword>
<evidence type="ECO:0000313" key="3">
    <source>
        <dbReference type="Proteomes" id="UP001634007"/>
    </source>
</evidence>
<protein>
    <submittedName>
        <fullName evidence="2">Uncharacterized protein</fullName>
    </submittedName>
</protein>
<gene>
    <name evidence="2" type="ORF">ACJRO7_028846</name>
</gene>
<evidence type="ECO:0000256" key="1">
    <source>
        <dbReference type="SAM" id="MobiDB-lite"/>
    </source>
</evidence>
<organism evidence="2 3">
    <name type="scientific">Eucalyptus globulus</name>
    <name type="common">Tasmanian blue gum</name>
    <dbReference type="NCBI Taxonomy" id="34317"/>
    <lineage>
        <taxon>Eukaryota</taxon>
        <taxon>Viridiplantae</taxon>
        <taxon>Streptophyta</taxon>
        <taxon>Embryophyta</taxon>
        <taxon>Tracheophyta</taxon>
        <taxon>Spermatophyta</taxon>
        <taxon>Magnoliopsida</taxon>
        <taxon>eudicotyledons</taxon>
        <taxon>Gunneridae</taxon>
        <taxon>Pentapetalae</taxon>
        <taxon>rosids</taxon>
        <taxon>malvids</taxon>
        <taxon>Myrtales</taxon>
        <taxon>Myrtaceae</taxon>
        <taxon>Myrtoideae</taxon>
        <taxon>Eucalypteae</taxon>
        <taxon>Eucalyptus</taxon>
    </lineage>
</organism>
<evidence type="ECO:0000313" key="2">
    <source>
        <dbReference type="EMBL" id="KAL3732066.1"/>
    </source>
</evidence>
<dbReference type="PANTHER" id="PTHR37263:SF2">
    <property type="entry name" value="EXPRESSED PROTEIN"/>
    <property type="match status" value="1"/>
</dbReference>
<name>A0ABD3K1Y4_EUCGL</name>
<dbReference type="EMBL" id="JBJKBG010000007">
    <property type="protein sequence ID" value="KAL3732066.1"/>
    <property type="molecule type" value="Genomic_DNA"/>
</dbReference>
<reference evidence="2 3" key="1">
    <citation type="submission" date="2024-11" db="EMBL/GenBank/DDBJ databases">
        <title>Chromosome-level genome assembly of Eucalyptus globulus Labill. provides insights into its genome evolution.</title>
        <authorList>
            <person name="Li X."/>
        </authorList>
    </citation>
    <scope>NUCLEOTIDE SEQUENCE [LARGE SCALE GENOMIC DNA]</scope>
    <source>
        <strain evidence="2">CL2024</strain>
        <tissue evidence="2">Fresh tender leaves</tissue>
    </source>
</reference>
<comment type="caution">
    <text evidence="2">The sequence shown here is derived from an EMBL/GenBank/DDBJ whole genome shotgun (WGS) entry which is preliminary data.</text>
</comment>
<accession>A0ABD3K1Y4</accession>